<name>A0A1Y3B8M1_EURMA</name>
<gene>
    <name evidence="1" type="ORF">BLA29_012023</name>
</gene>
<accession>A0A1Y3B8M1</accession>
<organism evidence="1 2">
    <name type="scientific">Euroglyphus maynei</name>
    <name type="common">Mayne's house dust mite</name>
    <dbReference type="NCBI Taxonomy" id="6958"/>
    <lineage>
        <taxon>Eukaryota</taxon>
        <taxon>Metazoa</taxon>
        <taxon>Ecdysozoa</taxon>
        <taxon>Arthropoda</taxon>
        <taxon>Chelicerata</taxon>
        <taxon>Arachnida</taxon>
        <taxon>Acari</taxon>
        <taxon>Acariformes</taxon>
        <taxon>Sarcoptiformes</taxon>
        <taxon>Astigmata</taxon>
        <taxon>Psoroptidia</taxon>
        <taxon>Analgoidea</taxon>
        <taxon>Pyroglyphidae</taxon>
        <taxon>Pyroglyphinae</taxon>
        <taxon>Euroglyphus</taxon>
    </lineage>
</organism>
<protein>
    <submittedName>
        <fullName evidence="1">Nuclear pore complex protein Nup88-like protein</fullName>
    </submittedName>
</protein>
<dbReference type="InterPro" id="IPR019321">
    <property type="entry name" value="Nucleoporin_Nup88"/>
</dbReference>
<feature type="non-terminal residue" evidence="1">
    <location>
        <position position="105"/>
    </location>
</feature>
<evidence type="ECO:0000313" key="2">
    <source>
        <dbReference type="Proteomes" id="UP000194236"/>
    </source>
</evidence>
<dbReference type="AlphaFoldDB" id="A0A1Y3B8M1"/>
<dbReference type="Pfam" id="PF10168">
    <property type="entry name" value="Nup88"/>
    <property type="match status" value="1"/>
</dbReference>
<dbReference type="OrthoDB" id="341482at2759"/>
<keyword evidence="2" id="KW-1185">Reference proteome</keyword>
<proteinExistence type="predicted"/>
<reference evidence="1 2" key="1">
    <citation type="submission" date="2017-03" db="EMBL/GenBank/DDBJ databases">
        <title>Genome Survey of Euroglyphus maynei.</title>
        <authorList>
            <person name="Arlian L.G."/>
            <person name="Morgan M.S."/>
            <person name="Rider S.D."/>
        </authorList>
    </citation>
    <scope>NUCLEOTIDE SEQUENCE [LARGE SCALE GENOMIC DNA]</scope>
    <source>
        <strain evidence="1">Arlian Lab</strain>
        <tissue evidence="1">Whole body</tissue>
    </source>
</reference>
<sequence>MDTISTALNLIVDPKDGQRYYCQHSFGVHCVMVPFFKQIINPITNNEFYDDKAIVEYLICTRPTIDGGEKLRSSQSKKDFRPTFPVGIGLTIKYGFTSITVILNT</sequence>
<dbReference type="EMBL" id="MUJZ01038519">
    <property type="protein sequence ID" value="OTF76223.1"/>
    <property type="molecule type" value="Genomic_DNA"/>
</dbReference>
<evidence type="ECO:0000313" key="1">
    <source>
        <dbReference type="EMBL" id="OTF76223.1"/>
    </source>
</evidence>
<dbReference type="Proteomes" id="UP000194236">
    <property type="component" value="Unassembled WGS sequence"/>
</dbReference>
<comment type="caution">
    <text evidence="1">The sequence shown here is derived from an EMBL/GenBank/DDBJ whole genome shotgun (WGS) entry which is preliminary data.</text>
</comment>